<dbReference type="GO" id="GO:0003677">
    <property type="term" value="F:DNA binding"/>
    <property type="evidence" value="ECO:0007669"/>
    <property type="project" value="InterPro"/>
</dbReference>
<dbReference type="Pfam" id="PF10531">
    <property type="entry name" value="SLBB"/>
    <property type="match status" value="1"/>
</dbReference>
<feature type="domain" description="Helix-hairpin-helix DNA-binding motif class 1" evidence="1">
    <location>
        <begin position="120"/>
        <end position="139"/>
    </location>
</feature>
<organism evidence="2 3">
    <name type="scientific">Ornatilinea apprima</name>
    <dbReference type="NCBI Taxonomy" id="1134406"/>
    <lineage>
        <taxon>Bacteria</taxon>
        <taxon>Bacillati</taxon>
        <taxon>Chloroflexota</taxon>
        <taxon>Anaerolineae</taxon>
        <taxon>Anaerolineales</taxon>
        <taxon>Anaerolineaceae</taxon>
        <taxon>Ornatilinea</taxon>
    </lineage>
</organism>
<dbReference type="NCBIfam" id="TIGR00426">
    <property type="entry name" value="competence protein ComEA helix-hairpin-helix repeat region"/>
    <property type="match status" value="1"/>
</dbReference>
<gene>
    <name evidence="2" type="ORF">ADN00_00225</name>
</gene>
<comment type="caution">
    <text evidence="2">The sequence shown here is derived from an EMBL/GenBank/DDBJ whole genome shotgun (WGS) entry which is preliminary data.</text>
</comment>
<dbReference type="GO" id="GO:0015628">
    <property type="term" value="P:protein secretion by the type II secretion system"/>
    <property type="evidence" value="ECO:0007669"/>
    <property type="project" value="TreeGrafter"/>
</dbReference>
<dbReference type="SMART" id="SM00278">
    <property type="entry name" value="HhH1"/>
    <property type="match status" value="2"/>
</dbReference>
<reference evidence="2 3" key="1">
    <citation type="submission" date="2015-07" db="EMBL/GenBank/DDBJ databases">
        <title>Genome sequence of Ornatilinea apprima DSM 23815.</title>
        <authorList>
            <person name="Hemp J."/>
            <person name="Ward L.M."/>
            <person name="Pace L.A."/>
            <person name="Fischer W.W."/>
        </authorList>
    </citation>
    <scope>NUCLEOTIDE SEQUENCE [LARGE SCALE GENOMIC DNA]</scope>
    <source>
        <strain evidence="2 3">P3M-1</strain>
    </source>
</reference>
<feature type="domain" description="Helix-hairpin-helix DNA-binding motif class 1" evidence="1">
    <location>
        <begin position="150"/>
        <end position="169"/>
    </location>
</feature>
<dbReference type="InterPro" id="IPR051675">
    <property type="entry name" value="Endo/Exo/Phosphatase_dom_1"/>
</dbReference>
<evidence type="ECO:0000259" key="1">
    <source>
        <dbReference type="SMART" id="SM00278"/>
    </source>
</evidence>
<dbReference type="Pfam" id="PF12836">
    <property type="entry name" value="HHH_3"/>
    <property type="match status" value="1"/>
</dbReference>
<dbReference type="STRING" id="1134406.ADN00_00225"/>
<dbReference type="InterPro" id="IPR019554">
    <property type="entry name" value="Soluble_ligand-bd"/>
</dbReference>
<dbReference type="EMBL" id="LGCL01000002">
    <property type="protein sequence ID" value="KPL81136.1"/>
    <property type="molecule type" value="Genomic_DNA"/>
</dbReference>
<accession>A0A0P6YFZ5</accession>
<proteinExistence type="predicted"/>
<dbReference type="Gene3D" id="3.10.560.10">
    <property type="entry name" value="Outer membrane lipoprotein wza domain like"/>
    <property type="match status" value="1"/>
</dbReference>
<dbReference type="PANTHER" id="PTHR21180">
    <property type="entry name" value="ENDONUCLEASE/EXONUCLEASE/PHOSPHATASE FAMILY DOMAIN-CONTAINING PROTEIN 1"/>
    <property type="match status" value="1"/>
</dbReference>
<evidence type="ECO:0000313" key="2">
    <source>
        <dbReference type="EMBL" id="KPL81136.1"/>
    </source>
</evidence>
<dbReference type="PANTHER" id="PTHR21180:SF32">
    <property type="entry name" value="ENDONUCLEASE_EXONUCLEASE_PHOSPHATASE FAMILY DOMAIN-CONTAINING PROTEIN 1"/>
    <property type="match status" value="1"/>
</dbReference>
<dbReference type="AlphaFoldDB" id="A0A0P6YFZ5"/>
<dbReference type="InterPro" id="IPR003583">
    <property type="entry name" value="Hlx-hairpin-Hlx_DNA-bd_motif"/>
</dbReference>
<name>A0A0P6YFZ5_9CHLR</name>
<evidence type="ECO:0000313" key="3">
    <source>
        <dbReference type="Proteomes" id="UP000050417"/>
    </source>
</evidence>
<dbReference type="Proteomes" id="UP000050417">
    <property type="component" value="Unassembled WGS sequence"/>
</dbReference>
<dbReference type="Gene3D" id="1.10.150.310">
    <property type="entry name" value="Tex RuvX-like domain-like"/>
    <property type="match status" value="1"/>
</dbReference>
<dbReference type="SUPFAM" id="SSF47781">
    <property type="entry name" value="RuvA domain 2-like"/>
    <property type="match status" value="1"/>
</dbReference>
<dbReference type="GO" id="GO:0015627">
    <property type="term" value="C:type II protein secretion system complex"/>
    <property type="evidence" value="ECO:0007669"/>
    <property type="project" value="TreeGrafter"/>
</dbReference>
<sequence>MAIGVLIGLLSAGLILFVSSPPLNEPVIVLPTYTAEPVWIHISGAVANPGVYALASPSRLQDAIQAAGGLSPQADQTKINLASFISDGQKIIVPLQGEKIETYTEDSSSTQININTASYEEIEALPGIGPQKASDILKYRETHGPFQSIDDLLKVNGIGEKTLQQIRPYITL</sequence>
<protein>
    <recommendedName>
        <fullName evidence="1">Helix-hairpin-helix DNA-binding motif class 1 domain-containing protein</fullName>
    </recommendedName>
</protein>
<dbReference type="InterPro" id="IPR010994">
    <property type="entry name" value="RuvA_2-like"/>
</dbReference>
<dbReference type="InterPro" id="IPR004509">
    <property type="entry name" value="Competence_ComEA_HhH"/>
</dbReference>
<keyword evidence="3" id="KW-1185">Reference proteome</keyword>
<dbReference type="GO" id="GO:0006281">
    <property type="term" value="P:DNA repair"/>
    <property type="evidence" value="ECO:0007669"/>
    <property type="project" value="InterPro"/>
</dbReference>